<evidence type="ECO:0000313" key="5">
    <source>
        <dbReference type="Proteomes" id="UP000002212"/>
    </source>
</evidence>
<dbReference type="HOGENOM" id="CLU_009834_7_2_11"/>
<name>C1B417_RHOOB</name>
<comment type="subcellular location">
    <subcellularLocation>
        <location evidence="1">Peroxisome</location>
    </subcellularLocation>
</comment>
<evidence type="ECO:0000313" key="4">
    <source>
        <dbReference type="EMBL" id="BAH50865.1"/>
    </source>
</evidence>
<dbReference type="Proteomes" id="UP000002212">
    <property type="component" value="Chromosome"/>
</dbReference>
<evidence type="ECO:0000256" key="2">
    <source>
        <dbReference type="ARBA" id="ARBA00023140"/>
    </source>
</evidence>
<dbReference type="STRING" id="632772.ROP_26180"/>
<dbReference type="GO" id="GO:0004165">
    <property type="term" value="F:delta(3)-delta(2)-enoyl-CoA isomerase activity"/>
    <property type="evidence" value="ECO:0007669"/>
    <property type="project" value="UniProtKB-ARBA"/>
</dbReference>
<proteinExistence type="predicted"/>
<dbReference type="EMBL" id="AP011115">
    <property type="protein sequence ID" value="BAH50865.1"/>
    <property type="molecule type" value="Genomic_DNA"/>
</dbReference>
<dbReference type="Pfam" id="PF00378">
    <property type="entry name" value="ECH_1"/>
    <property type="match status" value="1"/>
</dbReference>
<dbReference type="PANTHER" id="PTHR43684">
    <property type="match status" value="1"/>
</dbReference>
<dbReference type="KEGG" id="rop:ROP_26180"/>
<protein>
    <submittedName>
        <fullName evidence="4">Putative enoyl-CoA hydratase</fullName>
        <ecNumber evidence="4">4.2.1.17</ecNumber>
    </submittedName>
</protein>
<dbReference type="SUPFAM" id="SSF52096">
    <property type="entry name" value="ClpP/crotonase"/>
    <property type="match status" value="1"/>
</dbReference>
<keyword evidence="4" id="KW-0456">Lyase</keyword>
<evidence type="ECO:0000256" key="3">
    <source>
        <dbReference type="ARBA" id="ARBA00023235"/>
    </source>
</evidence>
<dbReference type="GO" id="GO:0004300">
    <property type="term" value="F:enoyl-CoA hydratase activity"/>
    <property type="evidence" value="ECO:0007669"/>
    <property type="project" value="UniProtKB-EC"/>
</dbReference>
<gene>
    <name evidence="4" type="ordered locus">ROP_26180</name>
</gene>
<dbReference type="CDD" id="cd06558">
    <property type="entry name" value="crotonase-like"/>
    <property type="match status" value="1"/>
</dbReference>
<accession>C1B417</accession>
<dbReference type="Gene3D" id="3.90.226.10">
    <property type="entry name" value="2-enoyl-CoA Hydratase, Chain A, domain 1"/>
    <property type="match status" value="1"/>
</dbReference>
<dbReference type="InterPro" id="IPR029045">
    <property type="entry name" value="ClpP/crotonase-like_dom_sf"/>
</dbReference>
<dbReference type="EC" id="4.2.1.17" evidence="4"/>
<evidence type="ECO:0000256" key="1">
    <source>
        <dbReference type="ARBA" id="ARBA00004275"/>
    </source>
</evidence>
<dbReference type="InterPro" id="IPR001753">
    <property type="entry name" value="Enoyl-CoA_hydra/iso"/>
</dbReference>
<organism evidence="4 5">
    <name type="scientific">Rhodococcus opacus (strain B4)</name>
    <dbReference type="NCBI Taxonomy" id="632772"/>
    <lineage>
        <taxon>Bacteria</taxon>
        <taxon>Bacillati</taxon>
        <taxon>Actinomycetota</taxon>
        <taxon>Actinomycetes</taxon>
        <taxon>Mycobacteriales</taxon>
        <taxon>Nocardiaceae</taxon>
        <taxon>Rhodococcus</taxon>
    </lineage>
</organism>
<sequence length="253" mass="27240">MPHDTKVHMTIRIETVHEGVRLLTMDRPQRRNALDAADYEALATAIADADEDPEVRVSVVTGAAGVFTSGNDIANFQEYRTEGAGAGMVLLRALVCARKPIIAAVEGFAIGIGTTMLLHCDFAFAGRATRFRVPFVPLGLCPEGGSSYLLPQVAGLKRATELLMLGDQFDADDAAEAGLINRVVPDGDALEVALERASRLAAAPAESVEVTKMLLRRPIRDAVLETLDVEAVHFGRRRQSEEAQAAFAGFLRK</sequence>
<keyword evidence="2" id="KW-0576">Peroxisome</keyword>
<dbReference type="PATRIC" id="fig|632772.20.peg.2738"/>
<reference evidence="4 5" key="1">
    <citation type="submission" date="2009-03" db="EMBL/GenBank/DDBJ databases">
        <title>Comparison of the complete genome sequences of Rhodococcus erythropolis PR4 and Rhodococcus opacus B4.</title>
        <authorList>
            <person name="Takarada H."/>
            <person name="Sekine M."/>
            <person name="Hosoyama A."/>
            <person name="Yamada R."/>
            <person name="Fujisawa T."/>
            <person name="Omata S."/>
            <person name="Shimizu A."/>
            <person name="Tsukatani N."/>
            <person name="Tanikawa S."/>
            <person name="Fujita N."/>
            <person name="Harayama S."/>
        </authorList>
    </citation>
    <scope>NUCLEOTIDE SEQUENCE [LARGE SCALE GENOMIC DNA]</scope>
    <source>
        <strain evidence="4 5">B4</strain>
    </source>
</reference>
<dbReference type="PANTHER" id="PTHR43684:SF1">
    <property type="entry name" value="ENOYL-COA DELTA ISOMERASE 2"/>
    <property type="match status" value="1"/>
</dbReference>
<dbReference type="InterPro" id="IPR051053">
    <property type="entry name" value="ECH/Chromodomain_protein"/>
</dbReference>
<dbReference type="AlphaFoldDB" id="C1B417"/>
<keyword evidence="3" id="KW-0413">Isomerase</keyword>